<evidence type="ECO:0000259" key="1">
    <source>
        <dbReference type="Pfam" id="PF14111"/>
    </source>
</evidence>
<dbReference type="AlphaFoldDB" id="A0A9P1DYJ5"/>
<protein>
    <recommendedName>
        <fullName evidence="1">DUF4283 domain-containing protein</fullName>
    </recommendedName>
</protein>
<accession>A0A9P1DYJ5</accession>
<name>A0A9P1DYJ5_CUSEU</name>
<dbReference type="Proteomes" id="UP001152484">
    <property type="component" value="Unassembled WGS sequence"/>
</dbReference>
<sequence length="154" mass="17910">MNERGCHLGSMSFAAEISSYIVCLDNALGKWHGWRILLTNTIINMVIGGEEEELVFDEETDEEEKSERIEIYPVVGMVITDRMVKFLVLRDLMASIWRPGKGISIKEMSEKRYLFTFYHIIDMERVFGSGPWLFKQNLLVLRTIRPRDIPLQVP</sequence>
<keyword evidence="3" id="KW-1185">Reference proteome</keyword>
<evidence type="ECO:0000313" key="2">
    <source>
        <dbReference type="EMBL" id="CAH9061490.1"/>
    </source>
</evidence>
<dbReference type="InterPro" id="IPR025558">
    <property type="entry name" value="DUF4283"/>
</dbReference>
<proteinExistence type="predicted"/>
<organism evidence="2 3">
    <name type="scientific">Cuscuta europaea</name>
    <name type="common">European dodder</name>
    <dbReference type="NCBI Taxonomy" id="41803"/>
    <lineage>
        <taxon>Eukaryota</taxon>
        <taxon>Viridiplantae</taxon>
        <taxon>Streptophyta</taxon>
        <taxon>Embryophyta</taxon>
        <taxon>Tracheophyta</taxon>
        <taxon>Spermatophyta</taxon>
        <taxon>Magnoliopsida</taxon>
        <taxon>eudicotyledons</taxon>
        <taxon>Gunneridae</taxon>
        <taxon>Pentapetalae</taxon>
        <taxon>asterids</taxon>
        <taxon>lamiids</taxon>
        <taxon>Solanales</taxon>
        <taxon>Convolvulaceae</taxon>
        <taxon>Cuscuteae</taxon>
        <taxon>Cuscuta</taxon>
        <taxon>Cuscuta subgen. Cuscuta</taxon>
    </lineage>
</organism>
<dbReference type="Pfam" id="PF14111">
    <property type="entry name" value="DUF4283"/>
    <property type="match status" value="1"/>
</dbReference>
<reference evidence="2" key="1">
    <citation type="submission" date="2022-07" db="EMBL/GenBank/DDBJ databases">
        <authorList>
            <person name="Macas J."/>
            <person name="Novak P."/>
            <person name="Neumann P."/>
        </authorList>
    </citation>
    <scope>NUCLEOTIDE SEQUENCE</scope>
</reference>
<feature type="domain" description="DUF4283" evidence="1">
    <location>
        <begin position="74"/>
        <end position="143"/>
    </location>
</feature>
<gene>
    <name evidence="2" type="ORF">CEURO_LOCUS1746</name>
</gene>
<dbReference type="OrthoDB" id="1267182at2759"/>
<comment type="caution">
    <text evidence="2">The sequence shown here is derived from an EMBL/GenBank/DDBJ whole genome shotgun (WGS) entry which is preliminary data.</text>
</comment>
<evidence type="ECO:0000313" key="3">
    <source>
        <dbReference type="Proteomes" id="UP001152484"/>
    </source>
</evidence>
<dbReference type="EMBL" id="CAMAPE010000004">
    <property type="protein sequence ID" value="CAH9061490.1"/>
    <property type="molecule type" value="Genomic_DNA"/>
</dbReference>
<feature type="non-terminal residue" evidence="2">
    <location>
        <position position="1"/>
    </location>
</feature>